<dbReference type="PANTHER" id="PTHR48111">
    <property type="entry name" value="REGULATOR OF RPOS"/>
    <property type="match status" value="1"/>
</dbReference>
<evidence type="ECO:0000256" key="1">
    <source>
        <dbReference type="ARBA" id="ARBA00022553"/>
    </source>
</evidence>
<dbReference type="OrthoDB" id="9790442at2"/>
<keyword evidence="5" id="KW-0804">Transcription</keyword>
<keyword evidence="4 7" id="KW-0238">DNA-binding</keyword>
<dbReference type="Pfam" id="PF00072">
    <property type="entry name" value="Response_reg"/>
    <property type="match status" value="1"/>
</dbReference>
<feature type="domain" description="OmpR/PhoB-type" evidence="9">
    <location>
        <begin position="133"/>
        <end position="228"/>
    </location>
</feature>
<evidence type="ECO:0000256" key="6">
    <source>
        <dbReference type="PROSITE-ProRule" id="PRU00169"/>
    </source>
</evidence>
<dbReference type="GO" id="GO:0000976">
    <property type="term" value="F:transcription cis-regulatory region binding"/>
    <property type="evidence" value="ECO:0007669"/>
    <property type="project" value="TreeGrafter"/>
</dbReference>
<dbReference type="SUPFAM" id="SSF46894">
    <property type="entry name" value="C-terminal effector domain of the bipartite response regulators"/>
    <property type="match status" value="1"/>
</dbReference>
<accession>A0A0L0W844</accession>
<protein>
    <submittedName>
        <fullName evidence="10">Transcriptional regulatory protein SrrA</fullName>
    </submittedName>
</protein>
<keyword evidence="2" id="KW-0902">Two-component regulatory system</keyword>
<feature type="DNA-binding region" description="OmpR/PhoB-type" evidence="7">
    <location>
        <begin position="133"/>
        <end position="228"/>
    </location>
</feature>
<feature type="domain" description="Response regulatory" evidence="8">
    <location>
        <begin position="5"/>
        <end position="118"/>
    </location>
</feature>
<dbReference type="GO" id="GO:0032993">
    <property type="term" value="C:protein-DNA complex"/>
    <property type="evidence" value="ECO:0007669"/>
    <property type="project" value="TreeGrafter"/>
</dbReference>
<reference evidence="11" key="1">
    <citation type="submission" date="2015-07" db="EMBL/GenBank/DDBJ databases">
        <title>Draft genome sequence of the purine-degrading Gottschalkia purinilyticum DSM 1384 (formerly Clostridium purinilyticum).</title>
        <authorList>
            <person name="Poehlein A."/>
            <person name="Schiel-Bengelsdorf B."/>
            <person name="Bengelsdorf F.R."/>
            <person name="Daniel R."/>
            <person name="Duerre P."/>
        </authorList>
    </citation>
    <scope>NUCLEOTIDE SEQUENCE [LARGE SCALE GENOMIC DNA]</scope>
    <source>
        <strain evidence="11">DSM 1384</strain>
    </source>
</reference>
<feature type="modified residue" description="4-aspartylphosphate" evidence="6">
    <location>
        <position position="54"/>
    </location>
</feature>
<dbReference type="InterPro" id="IPR036388">
    <property type="entry name" value="WH-like_DNA-bd_sf"/>
</dbReference>
<dbReference type="SMART" id="SM00862">
    <property type="entry name" value="Trans_reg_C"/>
    <property type="match status" value="1"/>
</dbReference>
<dbReference type="GO" id="GO:0006355">
    <property type="term" value="P:regulation of DNA-templated transcription"/>
    <property type="evidence" value="ECO:0007669"/>
    <property type="project" value="InterPro"/>
</dbReference>
<name>A0A0L0W844_GOTPU</name>
<comment type="caution">
    <text evidence="10">The sequence shown here is derived from an EMBL/GenBank/DDBJ whole genome shotgun (WGS) entry which is preliminary data.</text>
</comment>
<dbReference type="GO" id="GO:0005829">
    <property type="term" value="C:cytosol"/>
    <property type="evidence" value="ECO:0007669"/>
    <property type="project" value="TreeGrafter"/>
</dbReference>
<dbReference type="AlphaFoldDB" id="A0A0L0W844"/>
<organism evidence="10 11">
    <name type="scientific">Gottschalkia purinilytica</name>
    <name type="common">Clostridium purinilyticum</name>
    <dbReference type="NCBI Taxonomy" id="1503"/>
    <lineage>
        <taxon>Bacteria</taxon>
        <taxon>Bacillati</taxon>
        <taxon>Bacillota</taxon>
        <taxon>Tissierellia</taxon>
        <taxon>Tissierellales</taxon>
        <taxon>Gottschalkiaceae</taxon>
        <taxon>Gottschalkia</taxon>
    </lineage>
</organism>
<keyword evidence="1 6" id="KW-0597">Phosphoprotein</keyword>
<dbReference type="EMBL" id="LGSS01000012">
    <property type="protein sequence ID" value="KNF07743.1"/>
    <property type="molecule type" value="Genomic_DNA"/>
</dbReference>
<proteinExistence type="predicted"/>
<dbReference type="InterPro" id="IPR001867">
    <property type="entry name" value="OmpR/PhoB-type_DNA-bd"/>
</dbReference>
<dbReference type="InterPro" id="IPR001789">
    <property type="entry name" value="Sig_transdc_resp-reg_receiver"/>
</dbReference>
<dbReference type="SUPFAM" id="SSF52172">
    <property type="entry name" value="CheY-like"/>
    <property type="match status" value="1"/>
</dbReference>
<dbReference type="SMART" id="SM00448">
    <property type="entry name" value="REC"/>
    <property type="match status" value="1"/>
</dbReference>
<dbReference type="Gene3D" id="6.10.250.690">
    <property type="match status" value="1"/>
</dbReference>
<dbReference type="Gene3D" id="1.10.10.10">
    <property type="entry name" value="Winged helix-like DNA-binding domain superfamily/Winged helix DNA-binding domain"/>
    <property type="match status" value="1"/>
</dbReference>
<dbReference type="Pfam" id="PF00486">
    <property type="entry name" value="Trans_reg_C"/>
    <property type="match status" value="1"/>
</dbReference>
<dbReference type="PROSITE" id="PS50110">
    <property type="entry name" value="RESPONSE_REGULATORY"/>
    <property type="match status" value="1"/>
</dbReference>
<keyword evidence="3" id="KW-0805">Transcription regulation</keyword>
<dbReference type="RefSeq" id="WP_050355874.1">
    <property type="nucleotide sequence ID" value="NZ_LGSS01000012.1"/>
</dbReference>
<dbReference type="Gene3D" id="3.40.50.2300">
    <property type="match status" value="1"/>
</dbReference>
<dbReference type="GO" id="GO:0000156">
    <property type="term" value="F:phosphorelay response regulator activity"/>
    <property type="evidence" value="ECO:0007669"/>
    <property type="project" value="TreeGrafter"/>
</dbReference>
<evidence type="ECO:0000259" key="9">
    <source>
        <dbReference type="PROSITE" id="PS51755"/>
    </source>
</evidence>
<gene>
    <name evidence="10" type="primary">srrA</name>
    <name evidence="10" type="ORF">CLPU_12c00160</name>
</gene>
<dbReference type="InterPro" id="IPR039420">
    <property type="entry name" value="WalR-like"/>
</dbReference>
<dbReference type="FunFam" id="3.40.50.2300:FF:000001">
    <property type="entry name" value="DNA-binding response regulator PhoB"/>
    <property type="match status" value="1"/>
</dbReference>
<keyword evidence="11" id="KW-1185">Reference proteome</keyword>
<dbReference type="FunFam" id="1.10.10.10:FF:000018">
    <property type="entry name" value="DNA-binding response regulator ResD"/>
    <property type="match status" value="1"/>
</dbReference>
<dbReference type="STRING" id="1503.CLPU_12c00160"/>
<evidence type="ECO:0000256" key="2">
    <source>
        <dbReference type="ARBA" id="ARBA00023012"/>
    </source>
</evidence>
<dbReference type="InterPro" id="IPR016032">
    <property type="entry name" value="Sig_transdc_resp-reg_C-effctor"/>
</dbReference>
<dbReference type="PROSITE" id="PS51755">
    <property type="entry name" value="OMPR_PHOB"/>
    <property type="match status" value="1"/>
</dbReference>
<evidence type="ECO:0000256" key="4">
    <source>
        <dbReference type="ARBA" id="ARBA00023125"/>
    </source>
</evidence>
<dbReference type="InterPro" id="IPR011006">
    <property type="entry name" value="CheY-like_superfamily"/>
</dbReference>
<evidence type="ECO:0000256" key="5">
    <source>
        <dbReference type="ARBA" id="ARBA00023163"/>
    </source>
</evidence>
<evidence type="ECO:0000256" key="7">
    <source>
        <dbReference type="PROSITE-ProRule" id="PRU01091"/>
    </source>
</evidence>
<evidence type="ECO:0000313" key="10">
    <source>
        <dbReference type="EMBL" id="KNF07743.1"/>
    </source>
</evidence>
<evidence type="ECO:0000313" key="11">
    <source>
        <dbReference type="Proteomes" id="UP000037267"/>
    </source>
</evidence>
<evidence type="ECO:0000256" key="3">
    <source>
        <dbReference type="ARBA" id="ARBA00023015"/>
    </source>
</evidence>
<dbReference type="Proteomes" id="UP000037267">
    <property type="component" value="Unassembled WGS sequence"/>
</dbReference>
<dbReference type="PANTHER" id="PTHR48111:SF40">
    <property type="entry name" value="PHOSPHATE REGULON TRANSCRIPTIONAL REGULATORY PROTEIN PHOB"/>
    <property type="match status" value="1"/>
</dbReference>
<dbReference type="CDD" id="cd00383">
    <property type="entry name" value="trans_reg_C"/>
    <property type="match status" value="1"/>
</dbReference>
<sequence length="230" mass="26397">MKQKKILVIEDEKPIADLISYGLKKEGFIVKTANNGADGLTLVDKFTPDLMLLDLMLPDISGFDICKNVVEVYNIPIIMLTAKFDINDRVQGLEYGADDYITKPFDLREVVARIKTILRRINQFEVDKNKFKQDVIEFKGIEIYKDEHMVKKDGKIVGLTPKEYELLVALYNSDGRVLARSQLLDVVWGYDYVGDTRTVDMHIQRLRKKLGSNDIIKTVFGVGYKINKWS</sequence>
<evidence type="ECO:0000259" key="8">
    <source>
        <dbReference type="PROSITE" id="PS50110"/>
    </source>
</evidence>